<dbReference type="PhylomeDB" id="A0A060RPI4"/>
<evidence type="ECO:0000313" key="3">
    <source>
        <dbReference type="Proteomes" id="UP000027581"/>
    </source>
</evidence>
<reference evidence="2" key="1">
    <citation type="submission" date="2014-01" db="EMBL/GenBank/DDBJ databases">
        <authorList>
            <person name="Aslett M."/>
        </authorList>
    </citation>
    <scope>NUCLEOTIDE SEQUENCE</scope>
    <source>
        <strain evidence="2">CDC</strain>
    </source>
</reference>
<accession>A0A060RPI4</accession>
<dbReference type="CDD" id="cd00051">
    <property type="entry name" value="EFh"/>
    <property type="match status" value="1"/>
</dbReference>
<dbReference type="Gene3D" id="1.10.238.10">
    <property type="entry name" value="EF-hand"/>
    <property type="match status" value="1"/>
</dbReference>
<dbReference type="GO" id="GO:0005509">
    <property type="term" value="F:calcium ion binding"/>
    <property type="evidence" value="ECO:0007669"/>
    <property type="project" value="InterPro"/>
</dbReference>
<dbReference type="VEuPathDB" id="PlasmoDB:PRCDC_0604000"/>
<dbReference type="AlphaFoldDB" id="A0A060RPI4"/>
<name>A0A060RPI4_PLARE</name>
<dbReference type="Pfam" id="PF13499">
    <property type="entry name" value="EF-hand_7"/>
    <property type="match status" value="1"/>
</dbReference>
<feature type="domain" description="EF-hand" evidence="1">
    <location>
        <begin position="92"/>
        <end position="127"/>
    </location>
</feature>
<dbReference type="EMBL" id="HG810767">
    <property type="protein sequence ID" value="CDO63242.1"/>
    <property type="molecule type" value="Genomic_DNA"/>
</dbReference>
<protein>
    <submittedName>
        <fullName evidence="2">Calcium-binding protein, putative</fullName>
    </submittedName>
</protein>
<dbReference type="Proteomes" id="UP000027581">
    <property type="component" value="Unassembled WGS sequence"/>
</dbReference>
<gene>
    <name evidence="2" type="ORF">PRCDC_0604000</name>
</gene>
<keyword evidence="3" id="KW-1185">Reference proteome</keyword>
<dbReference type="SUPFAM" id="SSF47473">
    <property type="entry name" value="EF-hand"/>
    <property type="match status" value="1"/>
</dbReference>
<dbReference type="VEuPathDB" id="PlasmoDB:PRG01_0604900"/>
<dbReference type="SMART" id="SM00054">
    <property type="entry name" value="EFh"/>
    <property type="match status" value="2"/>
</dbReference>
<organism evidence="2 3">
    <name type="scientific">Plasmodium reichenowi</name>
    <dbReference type="NCBI Taxonomy" id="5854"/>
    <lineage>
        <taxon>Eukaryota</taxon>
        <taxon>Sar</taxon>
        <taxon>Alveolata</taxon>
        <taxon>Apicomplexa</taxon>
        <taxon>Aconoidasida</taxon>
        <taxon>Haemosporida</taxon>
        <taxon>Plasmodiidae</taxon>
        <taxon>Plasmodium</taxon>
        <taxon>Plasmodium (Laverania)</taxon>
    </lineage>
</organism>
<sequence length="160" mass="19006">MEGQNNEGKTSKKENNYKFLNSDEINNLEYIFNKIKKNKNDNVSIQNIHKFLLNNHNKDICDDLLEFFHIYGSTITLDDFLNSLNCDMNEFKSKEKVKMLFELLDTNKKGYISYKNFVQSAKQFEDEFTEDMLNDIFHIMDLNNNNKILFDEFKNSISNI</sequence>
<dbReference type="PROSITE" id="PS50222">
    <property type="entry name" value="EF_HAND_2"/>
    <property type="match status" value="2"/>
</dbReference>
<proteinExistence type="predicted"/>
<reference evidence="2" key="2">
    <citation type="submission" date="2014-05" db="EMBL/GenBank/DDBJ databases">
        <title>The genome sequences of chimpanzee malaria parasites reveal the path to human adaptation.</title>
        <authorList>
            <person name="Otto T.D."/>
            <person name="Rayner J.C."/>
            <person name="Boehme U."/>
            <person name="Pain A."/>
            <person name="Spottiswoode N."/>
            <person name="Sanders M."/>
            <person name="Quail M."/>
            <person name="Ollomo B."/>
            <person name="Renaud F."/>
            <person name="Thomas A.W."/>
            <person name="Prugnolle F."/>
            <person name="Conway D.J."/>
            <person name="Newbold C."/>
            <person name="Berriman M."/>
        </authorList>
    </citation>
    <scope>NUCLEOTIDE SEQUENCE [LARGE SCALE GENOMIC DNA]</scope>
    <source>
        <strain evidence="2">CDC</strain>
    </source>
</reference>
<feature type="domain" description="EF-hand" evidence="1">
    <location>
        <begin position="128"/>
        <end position="160"/>
    </location>
</feature>
<dbReference type="InterPro" id="IPR002048">
    <property type="entry name" value="EF_hand_dom"/>
</dbReference>
<dbReference type="InterPro" id="IPR011992">
    <property type="entry name" value="EF-hand-dom_pair"/>
</dbReference>
<evidence type="ECO:0000259" key="1">
    <source>
        <dbReference type="PROSITE" id="PS50222"/>
    </source>
</evidence>
<evidence type="ECO:0000313" key="2">
    <source>
        <dbReference type="EMBL" id="CDO63242.1"/>
    </source>
</evidence>